<reference evidence="4" key="1">
    <citation type="submission" date="2022-10" db="EMBL/GenBank/DDBJ databases">
        <title>The complete genomes of actinobacterial strains from the NBC collection.</title>
        <authorList>
            <person name="Joergensen T.S."/>
            <person name="Alvarez Arevalo M."/>
            <person name="Sterndorff E.B."/>
            <person name="Faurdal D."/>
            <person name="Vuksanovic O."/>
            <person name="Mourched A.-S."/>
            <person name="Charusanti P."/>
            <person name="Shaw S."/>
            <person name="Blin K."/>
            <person name="Weber T."/>
        </authorList>
    </citation>
    <scope>NUCLEOTIDE SEQUENCE</scope>
    <source>
        <strain evidence="4">NBC_00093</strain>
    </source>
</reference>
<dbReference type="Pfam" id="PF01408">
    <property type="entry name" value="GFO_IDH_MocA"/>
    <property type="match status" value="1"/>
</dbReference>
<dbReference type="Gene3D" id="3.40.50.720">
    <property type="entry name" value="NAD(P)-binding Rossmann-like Domain"/>
    <property type="match status" value="1"/>
</dbReference>
<dbReference type="InterPro" id="IPR036291">
    <property type="entry name" value="NAD(P)-bd_dom_sf"/>
</dbReference>
<accession>A0AAU1ZR02</accession>
<dbReference type="InterPro" id="IPR000683">
    <property type="entry name" value="Gfo/Idh/MocA-like_OxRdtase_N"/>
</dbReference>
<feature type="domain" description="GFO/IDH/MocA-like oxidoreductase" evidence="3">
    <location>
        <begin position="168"/>
        <end position="243"/>
    </location>
</feature>
<evidence type="ECO:0000259" key="3">
    <source>
        <dbReference type="Pfam" id="PF22725"/>
    </source>
</evidence>
<name>A0AAU1ZR02_9ACTN</name>
<dbReference type="Gene3D" id="3.30.360.10">
    <property type="entry name" value="Dihydrodipicolinate Reductase, domain 2"/>
    <property type="match status" value="1"/>
</dbReference>
<protein>
    <submittedName>
        <fullName evidence="4">Gfo/Idh/MocA family oxidoreductase</fullName>
    </submittedName>
</protein>
<gene>
    <name evidence="4" type="ORF">OHA22_02425</name>
</gene>
<dbReference type="SUPFAM" id="SSF55347">
    <property type="entry name" value="Glyceraldehyde-3-phosphate dehydrogenase-like, C-terminal domain"/>
    <property type="match status" value="1"/>
</dbReference>
<evidence type="ECO:0000313" key="4">
    <source>
        <dbReference type="EMBL" id="WTT14447.1"/>
    </source>
</evidence>
<dbReference type="PANTHER" id="PTHR43818">
    <property type="entry name" value="BCDNA.GH03377"/>
    <property type="match status" value="1"/>
</dbReference>
<dbReference type="InterPro" id="IPR050463">
    <property type="entry name" value="Gfo/Idh/MocA_oxidrdct_glycsds"/>
</dbReference>
<organism evidence="4">
    <name type="scientific">Streptomyces sp. NBC_00093</name>
    <dbReference type="NCBI Taxonomy" id="2975649"/>
    <lineage>
        <taxon>Bacteria</taxon>
        <taxon>Bacillati</taxon>
        <taxon>Actinomycetota</taxon>
        <taxon>Actinomycetes</taxon>
        <taxon>Kitasatosporales</taxon>
        <taxon>Streptomycetaceae</taxon>
        <taxon>Streptomyces</taxon>
    </lineage>
</organism>
<feature type="domain" description="Gfo/Idh/MocA-like oxidoreductase N-terminal" evidence="2">
    <location>
        <begin position="13"/>
        <end position="128"/>
    </location>
</feature>
<evidence type="ECO:0000259" key="2">
    <source>
        <dbReference type="Pfam" id="PF01408"/>
    </source>
</evidence>
<dbReference type="EMBL" id="CP108222">
    <property type="protein sequence ID" value="WTT14447.1"/>
    <property type="molecule type" value="Genomic_DNA"/>
</dbReference>
<proteinExistence type="predicted"/>
<dbReference type="GO" id="GO:0016491">
    <property type="term" value="F:oxidoreductase activity"/>
    <property type="evidence" value="ECO:0007669"/>
    <property type="project" value="UniProtKB-KW"/>
</dbReference>
<dbReference type="AlphaFoldDB" id="A0AAU1ZR02"/>
<dbReference type="InterPro" id="IPR055170">
    <property type="entry name" value="GFO_IDH_MocA-like_dom"/>
</dbReference>
<dbReference type="SUPFAM" id="SSF51735">
    <property type="entry name" value="NAD(P)-binding Rossmann-fold domains"/>
    <property type="match status" value="1"/>
</dbReference>
<sequence>MTSTAAPWSHPPVKVGLVGAGPWAQGVHARVLAAGPETELAGVWARRPEAAQETAAPYGAPVAARFEELLDSCEALAFAVPPAVQAELALRAAKAGKALLLEKPIAEDLGAARRLVDAIDEAGVVSQVTLTNRYHPETRRFLEAAGEADVFGARAAILNGAFLGGAFSTPWRLEHGALLDIGPHALDLLDAAVGRIVRVRGAGDPRRWIELTCEHENGAVSQASLSGSVTVTRSVSRIELFGSGPELVFDSTDLDHEESWPVLRREFATAVRTGVPGELDARRGLHLQTLIAQASEA</sequence>
<evidence type="ECO:0000256" key="1">
    <source>
        <dbReference type="ARBA" id="ARBA00023002"/>
    </source>
</evidence>
<dbReference type="Pfam" id="PF22725">
    <property type="entry name" value="GFO_IDH_MocA_C3"/>
    <property type="match status" value="1"/>
</dbReference>
<dbReference type="GO" id="GO:0000166">
    <property type="term" value="F:nucleotide binding"/>
    <property type="evidence" value="ECO:0007669"/>
    <property type="project" value="InterPro"/>
</dbReference>
<keyword evidence="1" id="KW-0560">Oxidoreductase</keyword>
<dbReference type="PANTHER" id="PTHR43818:SF11">
    <property type="entry name" value="BCDNA.GH03377"/>
    <property type="match status" value="1"/>
</dbReference>